<evidence type="ECO:0000313" key="2">
    <source>
        <dbReference type="Proteomes" id="UP001177670"/>
    </source>
</evidence>
<dbReference type="EMBL" id="JAHYIQ010000012">
    <property type="protein sequence ID" value="KAK1127533.1"/>
    <property type="molecule type" value="Genomic_DNA"/>
</dbReference>
<sequence length="165" mass="18168">MACSLARPVAAMLPNTTSDDAANAAIIVDQTCEADWCSNGAAVSTGPADNFFRVIVDVQPYRLSPGSSSGAIVNLVWPFHWPRLGIPPDSNVAFRIRALSDRRCVRRYLCFLTSNRRCAQSFFLYERFHGVAEFPGINGPCVEMDMICTTESAIKRDRFGLALTD</sequence>
<name>A0AA40FY42_9HYME</name>
<keyword evidence="2" id="KW-1185">Reference proteome</keyword>
<comment type="caution">
    <text evidence="1">The sequence shown here is derived from an EMBL/GenBank/DDBJ whole genome shotgun (WGS) entry which is preliminary data.</text>
</comment>
<dbReference type="AlphaFoldDB" id="A0AA40FY42"/>
<evidence type="ECO:0000313" key="1">
    <source>
        <dbReference type="EMBL" id="KAK1127533.1"/>
    </source>
</evidence>
<gene>
    <name evidence="1" type="ORF">K0M31_004065</name>
</gene>
<accession>A0AA40FY42</accession>
<reference evidence="1" key="1">
    <citation type="submission" date="2021-10" db="EMBL/GenBank/DDBJ databases">
        <title>Melipona bicolor Genome sequencing and assembly.</title>
        <authorList>
            <person name="Araujo N.S."/>
            <person name="Arias M.C."/>
        </authorList>
    </citation>
    <scope>NUCLEOTIDE SEQUENCE</scope>
    <source>
        <strain evidence="1">USP_2M_L1-L4_2017</strain>
        <tissue evidence="1">Whole body</tissue>
    </source>
</reference>
<protein>
    <submittedName>
        <fullName evidence="1">Uncharacterized protein</fullName>
    </submittedName>
</protein>
<organism evidence="1 2">
    <name type="scientific">Melipona bicolor</name>
    <dbReference type="NCBI Taxonomy" id="60889"/>
    <lineage>
        <taxon>Eukaryota</taxon>
        <taxon>Metazoa</taxon>
        <taxon>Ecdysozoa</taxon>
        <taxon>Arthropoda</taxon>
        <taxon>Hexapoda</taxon>
        <taxon>Insecta</taxon>
        <taxon>Pterygota</taxon>
        <taxon>Neoptera</taxon>
        <taxon>Endopterygota</taxon>
        <taxon>Hymenoptera</taxon>
        <taxon>Apocrita</taxon>
        <taxon>Aculeata</taxon>
        <taxon>Apoidea</taxon>
        <taxon>Anthophila</taxon>
        <taxon>Apidae</taxon>
        <taxon>Melipona</taxon>
    </lineage>
</organism>
<dbReference type="Proteomes" id="UP001177670">
    <property type="component" value="Unassembled WGS sequence"/>
</dbReference>
<proteinExistence type="predicted"/>